<dbReference type="PANTHER" id="PTHR11360">
    <property type="entry name" value="MONOCARBOXYLATE TRANSPORTER"/>
    <property type="match status" value="1"/>
</dbReference>
<reference evidence="5 6" key="1">
    <citation type="journal article" date="2018" name="Elife">
        <title>Discovery and characterization of a prevalent human gut bacterial enzyme sufficient for the inactivation of a family of plant toxins.</title>
        <authorList>
            <person name="Koppel N."/>
            <person name="Bisanz J.E."/>
            <person name="Pandelia M.E."/>
            <person name="Turnbaugh P.J."/>
            <person name="Balskus E.P."/>
        </authorList>
    </citation>
    <scope>NUCLEOTIDE SEQUENCE [LARGE SCALE GENOMIC DNA]</scope>
    <source>
        <strain evidence="5 6">OB21 GAM 11</strain>
    </source>
</reference>
<comment type="subcellular location">
    <subcellularLocation>
        <location evidence="1">Cell membrane</location>
        <topology evidence="1">Multi-pass membrane protein</topology>
    </subcellularLocation>
</comment>
<name>A0A369NVA9_9ACTN</name>
<dbReference type="GO" id="GO:0022857">
    <property type="term" value="F:transmembrane transporter activity"/>
    <property type="evidence" value="ECO:0007669"/>
    <property type="project" value="InterPro"/>
</dbReference>
<dbReference type="InterPro" id="IPR036259">
    <property type="entry name" value="MFS_trans_sf"/>
</dbReference>
<evidence type="ECO:0000256" key="3">
    <source>
        <dbReference type="ARBA" id="ARBA00022989"/>
    </source>
</evidence>
<dbReference type="RefSeq" id="WP_114539649.1">
    <property type="nucleotide sequence ID" value="NZ_JBKWZQ010000004.1"/>
</dbReference>
<dbReference type="InterPro" id="IPR020846">
    <property type="entry name" value="MFS_dom"/>
</dbReference>
<evidence type="ECO:0000313" key="6">
    <source>
        <dbReference type="Proteomes" id="UP000253805"/>
    </source>
</evidence>
<dbReference type="GO" id="GO:0005886">
    <property type="term" value="C:plasma membrane"/>
    <property type="evidence" value="ECO:0007669"/>
    <property type="project" value="UniProtKB-SubCell"/>
</dbReference>
<keyword evidence="4" id="KW-0472">Membrane</keyword>
<keyword evidence="3" id="KW-1133">Transmembrane helix</keyword>
<accession>A0A369NVA9</accession>
<evidence type="ECO:0000256" key="2">
    <source>
        <dbReference type="ARBA" id="ARBA00022692"/>
    </source>
</evidence>
<dbReference type="AlphaFoldDB" id="A0A369NVA9"/>
<evidence type="ECO:0000256" key="1">
    <source>
        <dbReference type="ARBA" id="ARBA00004651"/>
    </source>
</evidence>
<dbReference type="InterPro" id="IPR011701">
    <property type="entry name" value="MFS"/>
</dbReference>
<dbReference type="EMBL" id="PPUT01000037">
    <property type="protein sequence ID" value="RDC41904.1"/>
    <property type="molecule type" value="Genomic_DNA"/>
</dbReference>
<evidence type="ECO:0000256" key="4">
    <source>
        <dbReference type="ARBA" id="ARBA00023136"/>
    </source>
</evidence>
<evidence type="ECO:0000313" key="5">
    <source>
        <dbReference type="EMBL" id="RDC41904.1"/>
    </source>
</evidence>
<dbReference type="Gene3D" id="1.20.1250.20">
    <property type="entry name" value="MFS general substrate transporter like domains"/>
    <property type="match status" value="2"/>
</dbReference>
<keyword evidence="2" id="KW-0812">Transmembrane</keyword>
<dbReference type="PROSITE" id="PS50850">
    <property type="entry name" value="MFS"/>
    <property type="match status" value="1"/>
</dbReference>
<dbReference type="SUPFAM" id="SSF103473">
    <property type="entry name" value="MFS general substrate transporter"/>
    <property type="match status" value="1"/>
</dbReference>
<dbReference type="Proteomes" id="UP000253805">
    <property type="component" value="Unassembled WGS sequence"/>
</dbReference>
<gene>
    <name evidence="5" type="ORF">C1850_10715</name>
</gene>
<dbReference type="InterPro" id="IPR050327">
    <property type="entry name" value="Proton-linked_MCT"/>
</dbReference>
<organism evidence="5 6">
    <name type="scientific">Adlercreutzia equolifaciens subsp. celatus</name>
    <dbReference type="NCBI Taxonomy" id="394340"/>
    <lineage>
        <taxon>Bacteria</taxon>
        <taxon>Bacillati</taxon>
        <taxon>Actinomycetota</taxon>
        <taxon>Coriobacteriia</taxon>
        <taxon>Eggerthellales</taxon>
        <taxon>Eggerthellaceae</taxon>
        <taxon>Adlercreutzia</taxon>
    </lineage>
</organism>
<protein>
    <submittedName>
        <fullName evidence="5">MFS transporter</fullName>
    </submittedName>
</protein>
<dbReference type="PANTHER" id="PTHR11360:SF290">
    <property type="entry name" value="MONOCARBOXYLATE MFS PERMEASE"/>
    <property type="match status" value="1"/>
</dbReference>
<proteinExistence type="predicted"/>
<dbReference type="Pfam" id="PF07690">
    <property type="entry name" value="MFS_1"/>
    <property type="match status" value="1"/>
</dbReference>
<comment type="caution">
    <text evidence="5">The sequence shown here is derived from an EMBL/GenBank/DDBJ whole genome shotgun (WGS) entry which is preliminary data.</text>
</comment>
<sequence>MTSAKTVEQGNKPHYAWLVMIAYGLMMSGTIGSFSVVGAQWFYPVSTDIGCELSTLTLYTTIEMVCMGLAMPLVGNLLTRVKLPVILIAAVAMEVLATVAMAFYDEPWMWYVSGVFVGLGLAATSTVTVTPTMGNWFAKKTGFAIGVVWAIQALYCAVASPLFATIIEAIGWRSSYFVLAAASACLALPAIVFVIRYRPEDKGLLPYGYEEAAGRAKTLAPSTAPGVPAAAAFRSVPFLLCVGVVMLCQGTACMNAIFPTYAEVVGLGAVVGGLMVSSASLCDIVFNPLAGATSDKFGSTRAMVLWTGITMVSFVVLYFSSESVVGSCVGAGLNDAMYAITGVGYSTFALSIFGMRDFEKIFSRITSCGYLVASLGIPLMMSIYEATGVFQNVFVFGFIVDIVIIALVILAKKSSRTLRWLSE</sequence>